<protein>
    <submittedName>
        <fullName evidence="1">Uncharacterized protein</fullName>
    </submittedName>
</protein>
<name>A0A0E3C1Z2_9BURK</name>
<keyword evidence="2" id="KW-1185">Reference proteome</keyword>
<organism evidence="1 2">
    <name type="scientific">Comamonas thiooxydans</name>
    <dbReference type="NCBI Taxonomy" id="363952"/>
    <lineage>
        <taxon>Bacteria</taxon>
        <taxon>Pseudomonadati</taxon>
        <taxon>Pseudomonadota</taxon>
        <taxon>Betaproteobacteria</taxon>
        <taxon>Burkholderiales</taxon>
        <taxon>Comamonadaceae</taxon>
        <taxon>Comamonas</taxon>
    </lineage>
</organism>
<proteinExistence type="predicted"/>
<dbReference type="Proteomes" id="UP000029549">
    <property type="component" value="Unassembled WGS sequence"/>
</dbReference>
<evidence type="ECO:0000313" key="2">
    <source>
        <dbReference type="Proteomes" id="UP000029549"/>
    </source>
</evidence>
<sequence length="77" mass="8137">MLLRAPCEFGAIALAIKFSPKPWALDKPAVGFAYATAAEAVLYMLDSGIPVLEFLGADASFMPVSSPPARAMLYASE</sequence>
<gene>
    <name evidence="1" type="ORF">P608_10135</name>
</gene>
<accession>A0A0E3C1Z2</accession>
<comment type="caution">
    <text evidence="1">The sequence shown here is derived from an EMBL/GenBank/DDBJ whole genome shotgun (WGS) entry which is preliminary data.</text>
</comment>
<dbReference type="EMBL" id="AWTP01000104">
    <property type="protein sequence ID" value="KGH12699.1"/>
    <property type="molecule type" value="Genomic_DNA"/>
</dbReference>
<evidence type="ECO:0000313" key="1">
    <source>
        <dbReference type="EMBL" id="KGH12699.1"/>
    </source>
</evidence>
<reference evidence="1 2" key="1">
    <citation type="submission" date="2013-09" db="EMBL/GenBank/DDBJ databases">
        <title>High correlation between genotypes and phenotypes of environmental bacteria Comamonas testosteroni strains.</title>
        <authorList>
            <person name="Liu L."/>
            <person name="Zhu W."/>
            <person name="Xia X."/>
            <person name="Xu B."/>
            <person name="Luo M."/>
            <person name="Wang G."/>
        </authorList>
    </citation>
    <scope>NUCLEOTIDE SEQUENCE [LARGE SCALE GENOMIC DNA]</scope>
    <source>
        <strain evidence="1 2">DF2</strain>
    </source>
</reference>
<dbReference type="AlphaFoldDB" id="A0A0E3C1Z2"/>